<dbReference type="RefSeq" id="WP_124997342.1">
    <property type="nucleotide sequence ID" value="NZ_BHYK01000001.1"/>
</dbReference>
<reference evidence="1 2" key="1">
    <citation type="submission" date="2018-11" db="EMBL/GenBank/DDBJ databases">
        <title>Genome sequencing and assembly of Clostridium tagluense strain A121.</title>
        <authorList>
            <person name="Murakami T."/>
            <person name="Segawa T."/>
            <person name="Shcherbakova V.A."/>
            <person name="Mori H."/>
            <person name="Yoshimura Y."/>
        </authorList>
    </citation>
    <scope>NUCLEOTIDE SEQUENCE [LARGE SCALE GENOMIC DNA]</scope>
    <source>
        <strain evidence="1 2">A121</strain>
    </source>
</reference>
<evidence type="ECO:0000313" key="2">
    <source>
        <dbReference type="Proteomes" id="UP000287872"/>
    </source>
</evidence>
<name>A0A401UGI5_9CLOT</name>
<protein>
    <submittedName>
        <fullName evidence="1">Uncharacterized protein</fullName>
    </submittedName>
</protein>
<accession>A0A401UGI5</accession>
<dbReference type="EMBL" id="BHYK01000001">
    <property type="protein sequence ID" value="GCD08677.1"/>
    <property type="molecule type" value="Genomic_DNA"/>
</dbReference>
<dbReference type="AlphaFoldDB" id="A0A401UGI5"/>
<keyword evidence="2" id="KW-1185">Reference proteome</keyword>
<evidence type="ECO:0000313" key="1">
    <source>
        <dbReference type="EMBL" id="GCD08677.1"/>
    </source>
</evidence>
<gene>
    <name evidence="1" type="ORF">Ctaglu_03000</name>
</gene>
<organism evidence="1 2">
    <name type="scientific">Clostridium tagluense</name>
    <dbReference type="NCBI Taxonomy" id="360422"/>
    <lineage>
        <taxon>Bacteria</taxon>
        <taxon>Bacillati</taxon>
        <taxon>Bacillota</taxon>
        <taxon>Clostridia</taxon>
        <taxon>Eubacteriales</taxon>
        <taxon>Clostridiaceae</taxon>
        <taxon>Clostridium</taxon>
    </lineage>
</organism>
<proteinExistence type="predicted"/>
<dbReference type="OrthoDB" id="1925613at2"/>
<sequence length="138" mass="16314">MNKLEKLIDDGYKVKIQSSSKFCLTLDDETPCMSFNSDSIEEAIDSAYDFVKEKKKVANKTETEEKITDYKIIMDVPQKQELKIDEDMLNGEFKTTTTIRLYSEVWEQFKDFTQTYKDYKSMDLVSMALLEYIEKYKE</sequence>
<comment type="caution">
    <text evidence="1">The sequence shown here is derived from an EMBL/GenBank/DDBJ whole genome shotgun (WGS) entry which is preliminary data.</text>
</comment>
<dbReference type="Proteomes" id="UP000287872">
    <property type="component" value="Unassembled WGS sequence"/>
</dbReference>